<dbReference type="GO" id="GO:0000155">
    <property type="term" value="F:phosphorelay sensor kinase activity"/>
    <property type="evidence" value="ECO:0007669"/>
    <property type="project" value="InterPro"/>
</dbReference>
<dbReference type="SMART" id="SM00387">
    <property type="entry name" value="HATPase_c"/>
    <property type="match status" value="1"/>
</dbReference>
<dbReference type="KEGG" id="psti:SOO65_09730"/>
<dbReference type="InterPro" id="IPR004358">
    <property type="entry name" value="Sig_transdc_His_kin-like_C"/>
</dbReference>
<evidence type="ECO:0000259" key="5">
    <source>
        <dbReference type="PROSITE" id="PS50109"/>
    </source>
</evidence>
<reference evidence="6 7" key="1">
    <citation type="submission" date="2023-11" db="EMBL/GenBank/DDBJ databases">
        <title>Peredibacter starrii A3.12.</title>
        <authorList>
            <person name="Mitchell R.J."/>
        </authorList>
    </citation>
    <scope>NUCLEOTIDE SEQUENCE [LARGE SCALE GENOMIC DNA]</scope>
    <source>
        <strain evidence="6 7">A3.12</strain>
    </source>
</reference>
<accession>A0AAX4HUW6</accession>
<keyword evidence="7" id="KW-1185">Reference proteome</keyword>
<feature type="domain" description="Histidine kinase" evidence="5">
    <location>
        <begin position="216"/>
        <end position="440"/>
    </location>
</feature>
<protein>
    <recommendedName>
        <fullName evidence="2">histidine kinase</fullName>
        <ecNumber evidence="2">2.7.13.3</ecNumber>
    </recommendedName>
</protein>
<feature type="transmembrane region" description="Helical" evidence="4">
    <location>
        <begin position="171"/>
        <end position="195"/>
    </location>
</feature>
<dbReference type="SUPFAM" id="SSF47384">
    <property type="entry name" value="Homodimeric domain of signal transducing histidine kinase"/>
    <property type="match status" value="1"/>
</dbReference>
<dbReference type="Gene3D" id="3.30.565.10">
    <property type="entry name" value="Histidine kinase-like ATPase, C-terminal domain"/>
    <property type="match status" value="1"/>
</dbReference>
<dbReference type="Proteomes" id="UP001324634">
    <property type="component" value="Chromosome"/>
</dbReference>
<dbReference type="EMBL" id="CP139487">
    <property type="protein sequence ID" value="WPU67031.1"/>
    <property type="molecule type" value="Genomic_DNA"/>
</dbReference>
<keyword evidence="4" id="KW-0472">Membrane</keyword>
<dbReference type="SUPFAM" id="SSF55874">
    <property type="entry name" value="ATPase domain of HSP90 chaperone/DNA topoisomerase II/histidine kinase"/>
    <property type="match status" value="1"/>
</dbReference>
<dbReference type="Pfam" id="PF02518">
    <property type="entry name" value="HATPase_c"/>
    <property type="match status" value="1"/>
</dbReference>
<evidence type="ECO:0000313" key="6">
    <source>
        <dbReference type="EMBL" id="WPU67031.1"/>
    </source>
</evidence>
<evidence type="ECO:0000313" key="7">
    <source>
        <dbReference type="Proteomes" id="UP001324634"/>
    </source>
</evidence>
<keyword evidence="4" id="KW-0812">Transmembrane</keyword>
<sequence>MQLKKIPALGWYFTIYNFVSYHRVRLNDIDRRQIHSQIVTVLCTGVLMWSYAILASFTISSPVPGIIGLICSLVHLFSPLLFRVTNNTYFISNVLLGAGIIHQSTFTYYTGGFTSNILIWFGVLPLIGGVICAQKGAITWSVTSSLVAFGFFILHLIGYECPNLISETGFVWSHALLVFGWVFISTTLVVVYAGLRQHTEELLQKQSQKIDDLFRVLFHDLANPLGRIAIGLSLAKKQIPEGENSRGLEIATQASEAMLEITQNIRKMYAVSKGKANVDLTMVSLNSAVEYVTRVFSNELERKHLAIEYHWDKNAGLNVLVEPISFNNQVLGNIISNAIKFSPIGSKIVINAYPVNQGSYAIEIKDSGIGIPTQLIKGLFDINKKTSRPGTMGEIGTGFGMHIMKSFVEMYGGQVVVESIEAQGDAPSGTTVKLILKGEWT</sequence>
<dbReference type="PANTHER" id="PTHR43547:SF2">
    <property type="entry name" value="HYBRID SIGNAL TRANSDUCTION HISTIDINE KINASE C"/>
    <property type="match status" value="1"/>
</dbReference>
<evidence type="ECO:0000256" key="1">
    <source>
        <dbReference type="ARBA" id="ARBA00000085"/>
    </source>
</evidence>
<dbReference type="PRINTS" id="PR00344">
    <property type="entry name" value="BCTRLSENSOR"/>
</dbReference>
<proteinExistence type="predicted"/>
<dbReference type="EC" id="2.7.13.3" evidence="2"/>
<feature type="transmembrane region" description="Helical" evidence="4">
    <location>
        <begin position="140"/>
        <end position="159"/>
    </location>
</feature>
<organism evidence="6 7">
    <name type="scientific">Peredibacter starrii</name>
    <dbReference type="NCBI Taxonomy" id="28202"/>
    <lineage>
        <taxon>Bacteria</taxon>
        <taxon>Pseudomonadati</taxon>
        <taxon>Bdellovibrionota</taxon>
        <taxon>Bacteriovoracia</taxon>
        <taxon>Bacteriovoracales</taxon>
        <taxon>Bacteriovoracaceae</taxon>
        <taxon>Peredibacter</taxon>
    </lineage>
</organism>
<dbReference type="InterPro" id="IPR005467">
    <property type="entry name" value="His_kinase_dom"/>
</dbReference>
<dbReference type="CDD" id="cd00075">
    <property type="entry name" value="HATPase"/>
    <property type="match status" value="1"/>
</dbReference>
<dbReference type="PANTHER" id="PTHR43547">
    <property type="entry name" value="TWO-COMPONENT HISTIDINE KINASE"/>
    <property type="match status" value="1"/>
</dbReference>
<evidence type="ECO:0000256" key="3">
    <source>
        <dbReference type="ARBA" id="ARBA00022553"/>
    </source>
</evidence>
<dbReference type="InterPro" id="IPR003594">
    <property type="entry name" value="HATPase_dom"/>
</dbReference>
<feature type="transmembrane region" description="Helical" evidence="4">
    <location>
        <begin position="36"/>
        <end position="57"/>
    </location>
</feature>
<feature type="transmembrane region" description="Helical" evidence="4">
    <location>
        <begin position="63"/>
        <end position="82"/>
    </location>
</feature>
<keyword evidence="3" id="KW-0597">Phosphoprotein</keyword>
<keyword evidence="4" id="KW-1133">Transmembrane helix</keyword>
<dbReference type="InterPro" id="IPR036890">
    <property type="entry name" value="HATPase_C_sf"/>
</dbReference>
<dbReference type="AlphaFoldDB" id="A0AAX4HUW6"/>
<comment type="catalytic activity">
    <reaction evidence="1">
        <text>ATP + protein L-histidine = ADP + protein N-phospho-L-histidine.</text>
        <dbReference type="EC" id="2.7.13.3"/>
    </reaction>
</comment>
<keyword evidence="6" id="KW-0808">Transferase</keyword>
<evidence type="ECO:0000256" key="4">
    <source>
        <dbReference type="SAM" id="Phobius"/>
    </source>
</evidence>
<dbReference type="InterPro" id="IPR036097">
    <property type="entry name" value="HisK_dim/P_sf"/>
</dbReference>
<evidence type="ECO:0000256" key="2">
    <source>
        <dbReference type="ARBA" id="ARBA00012438"/>
    </source>
</evidence>
<gene>
    <name evidence="6" type="ORF">SOO65_09730</name>
</gene>
<dbReference type="PROSITE" id="PS50109">
    <property type="entry name" value="HIS_KIN"/>
    <property type="match status" value="1"/>
</dbReference>
<dbReference type="RefSeq" id="WP_321399820.1">
    <property type="nucleotide sequence ID" value="NZ_CP139487.1"/>
</dbReference>
<name>A0AAX4HUW6_9BACT</name>
<keyword evidence="6" id="KW-0418">Kinase</keyword>